<feature type="region of interest" description="Disordered" evidence="3">
    <location>
        <begin position="408"/>
        <end position="442"/>
    </location>
</feature>
<evidence type="ECO:0000313" key="5">
    <source>
        <dbReference type="EMBL" id="KAJ7362871.1"/>
    </source>
</evidence>
<dbReference type="GO" id="GO:0071562">
    <property type="term" value="P:nucleus-vacuole junction assembly"/>
    <property type="evidence" value="ECO:0007669"/>
    <property type="project" value="InterPro"/>
</dbReference>
<dbReference type="EMBL" id="JARIHO010000004">
    <property type="protein sequence ID" value="KAJ7362871.1"/>
    <property type="molecule type" value="Genomic_DNA"/>
</dbReference>
<comment type="caution">
    <text evidence="5">The sequence shown here is derived from an EMBL/GenBank/DDBJ whole genome shotgun (WGS) entry which is preliminary data.</text>
</comment>
<sequence>MGVELLIKLGEEAEVEVEADNRGPGPEGGKGGLNFLRCDGELRADTALVDVWVLSEAVDALEPMLSAIESTLIWRMPSGLSTYIISIALGIRRQHYEHQGIEKGECDHAIWDQGRCAGGENMDIGWDCSVVQAPDIGAVMGVMGGKIRVWLSDCDTTTGFELKETQNAKTGHGCGGKDLKSSAAIVTVKLNQKKNSAGRGQDPKKRKDIWGIQNEEAVWMSVEIRAWMGLNTECEQMKERGDSSMDGVKHRVRADEDERIAANLTLLQQCLIRRLGDTAPPNQLPKKPDLLLLRHPTRRRERSDPGGSGSRDARRKGIYDALADSSLTGNIRLPANLTSGGRGLSAQCSLHLRKAFWAAKRKFVCFSEIYGDVTMDYTLEVLPRAKFYILRSASALFPRHRGLFPDLESGTPSADAPSGSSLRPSNIPGYNPATQAGDTDETPIQSALVPPANYTAFLIVGLVCLAAINIILLFDIELTLRGNKGDQFGGDNDWGFGQVLALLLLVIPLRDFVTSIMDIRKKVSREKASREELRRTFEGHLQQAILNKTFEGHDFKSFIEQGVNPNVGLKGRDGDPHVETLLQLAAYVGNEGLVRYLQEKGVEDKDGEKHAFYAASLNKQFGAASLLKDGSKFTYGGIFAWVIKLLENFWFASDTMNCLSSLGAQAELQQDIRPGISVVVKLLEDSKDYVRRAAINCLASLGAQAAFHQEIQPGISVVVKLLDNSDTDVHQAAINCLASLGAQELQQEIRPGIPWVIRSLEHSDQYVRRAAIDGLSSLGAQAELQQDIRPGISVVVKLLDDSRDWVREAAISCLASLGAQAEFQQEIRPVTSRLVKLLEDSDTYVFRAAISCLSNLGALESHMLLIAICHWTLPDSYRTGWREILESLPQIIAQYTNH</sequence>
<feature type="region of interest" description="Disordered" evidence="3">
    <location>
        <begin position="277"/>
        <end position="315"/>
    </location>
</feature>
<dbReference type="AlphaFoldDB" id="A0AAD7AMQ4"/>
<evidence type="ECO:0000256" key="4">
    <source>
        <dbReference type="SAM" id="Phobius"/>
    </source>
</evidence>
<dbReference type="InterPro" id="IPR036770">
    <property type="entry name" value="Ankyrin_rpt-contain_sf"/>
</dbReference>
<evidence type="ECO:0000256" key="3">
    <source>
        <dbReference type="SAM" id="MobiDB-lite"/>
    </source>
</evidence>
<feature type="transmembrane region" description="Helical" evidence="4">
    <location>
        <begin position="454"/>
        <end position="474"/>
    </location>
</feature>
<keyword evidence="4" id="KW-0472">Membrane</keyword>
<feature type="compositionally biased region" description="Polar residues" evidence="3">
    <location>
        <begin position="432"/>
        <end position="442"/>
    </location>
</feature>
<dbReference type="Pfam" id="PF13646">
    <property type="entry name" value="HEAT_2"/>
    <property type="match status" value="1"/>
</dbReference>
<dbReference type="Gene3D" id="1.25.10.10">
    <property type="entry name" value="Leucine-rich Repeat Variant"/>
    <property type="match status" value="2"/>
</dbReference>
<accession>A0AAD7AMQ4</accession>
<reference evidence="5" key="1">
    <citation type="submission" date="2023-03" db="EMBL/GenBank/DDBJ databases">
        <title>Massive genome expansion in bonnet fungi (Mycena s.s.) driven by repeated elements and novel gene families across ecological guilds.</title>
        <authorList>
            <consortium name="Lawrence Berkeley National Laboratory"/>
            <person name="Harder C.B."/>
            <person name="Miyauchi S."/>
            <person name="Viragh M."/>
            <person name="Kuo A."/>
            <person name="Thoen E."/>
            <person name="Andreopoulos B."/>
            <person name="Lu D."/>
            <person name="Skrede I."/>
            <person name="Drula E."/>
            <person name="Henrissat B."/>
            <person name="Morin E."/>
            <person name="Kohler A."/>
            <person name="Barry K."/>
            <person name="LaButti K."/>
            <person name="Morin E."/>
            <person name="Salamov A."/>
            <person name="Lipzen A."/>
            <person name="Mereny Z."/>
            <person name="Hegedus B."/>
            <person name="Baldrian P."/>
            <person name="Stursova M."/>
            <person name="Weitz H."/>
            <person name="Taylor A."/>
            <person name="Grigoriev I.V."/>
            <person name="Nagy L.G."/>
            <person name="Martin F."/>
            <person name="Kauserud H."/>
        </authorList>
    </citation>
    <scope>NUCLEOTIDE SEQUENCE</scope>
    <source>
        <strain evidence="5">CBHHK002</strain>
    </source>
</reference>
<dbReference type="SUPFAM" id="SSF48403">
    <property type="entry name" value="Ankyrin repeat"/>
    <property type="match status" value="1"/>
</dbReference>
<dbReference type="InterPro" id="IPR045156">
    <property type="entry name" value="Vac8"/>
</dbReference>
<keyword evidence="2" id="KW-0677">Repeat</keyword>
<organism evidence="5 6">
    <name type="scientific">Mycena albidolilacea</name>
    <dbReference type="NCBI Taxonomy" id="1033008"/>
    <lineage>
        <taxon>Eukaryota</taxon>
        <taxon>Fungi</taxon>
        <taxon>Dikarya</taxon>
        <taxon>Basidiomycota</taxon>
        <taxon>Agaricomycotina</taxon>
        <taxon>Agaricomycetes</taxon>
        <taxon>Agaricomycetidae</taxon>
        <taxon>Agaricales</taxon>
        <taxon>Marasmiineae</taxon>
        <taxon>Mycenaceae</taxon>
        <taxon>Mycena</taxon>
    </lineage>
</organism>
<evidence type="ECO:0000256" key="1">
    <source>
        <dbReference type="ARBA" id="ARBA00005462"/>
    </source>
</evidence>
<keyword evidence="4" id="KW-1133">Transmembrane helix</keyword>
<dbReference type="InterPro" id="IPR011989">
    <property type="entry name" value="ARM-like"/>
</dbReference>
<feature type="transmembrane region" description="Helical" evidence="4">
    <location>
        <begin position="494"/>
        <end position="513"/>
    </location>
</feature>
<gene>
    <name evidence="5" type="ORF">DFH08DRAFT_930961</name>
</gene>
<proteinExistence type="inferred from homology"/>
<evidence type="ECO:0000313" key="6">
    <source>
        <dbReference type="Proteomes" id="UP001218218"/>
    </source>
</evidence>
<dbReference type="SUPFAM" id="SSF48371">
    <property type="entry name" value="ARM repeat"/>
    <property type="match status" value="1"/>
</dbReference>
<name>A0AAD7AMQ4_9AGAR</name>
<comment type="similarity">
    <text evidence="1">Belongs to the beta-catenin family.</text>
</comment>
<dbReference type="GO" id="GO:0043495">
    <property type="term" value="F:protein-membrane adaptor activity"/>
    <property type="evidence" value="ECO:0007669"/>
    <property type="project" value="InterPro"/>
</dbReference>
<dbReference type="PANTHER" id="PTHR47249">
    <property type="entry name" value="VACUOLAR PROTEIN 8"/>
    <property type="match status" value="1"/>
</dbReference>
<protein>
    <submittedName>
        <fullName evidence="5">Uncharacterized protein</fullName>
    </submittedName>
</protein>
<evidence type="ECO:0000256" key="2">
    <source>
        <dbReference type="ARBA" id="ARBA00022737"/>
    </source>
</evidence>
<dbReference type="InterPro" id="IPR016024">
    <property type="entry name" value="ARM-type_fold"/>
</dbReference>
<keyword evidence="6" id="KW-1185">Reference proteome</keyword>
<keyword evidence="4" id="KW-0812">Transmembrane</keyword>
<dbReference type="PANTHER" id="PTHR47249:SF1">
    <property type="entry name" value="VACUOLAR PROTEIN 8"/>
    <property type="match status" value="1"/>
</dbReference>
<dbReference type="Proteomes" id="UP001218218">
    <property type="component" value="Unassembled WGS sequence"/>
</dbReference>